<dbReference type="EMBL" id="CM001436">
    <property type="protein sequence ID" value="EHQ34488.1"/>
    <property type="molecule type" value="Genomic_DNA"/>
</dbReference>
<protein>
    <submittedName>
        <fullName evidence="1">Uncharacterized protein</fullName>
    </submittedName>
</protein>
<dbReference type="Proteomes" id="UP000005741">
    <property type="component" value="Chromosome"/>
</dbReference>
<accession>H1Z112</accession>
<dbReference type="InParanoid" id="H1Z112"/>
<gene>
    <name evidence="1" type="ORF">Metlim_0347</name>
</gene>
<evidence type="ECO:0000313" key="1">
    <source>
        <dbReference type="EMBL" id="EHQ34488.1"/>
    </source>
</evidence>
<keyword evidence="2" id="KW-1185">Reference proteome</keyword>
<organism evidence="1 2">
    <name type="scientific">Methanoplanus limicola DSM 2279</name>
    <dbReference type="NCBI Taxonomy" id="937775"/>
    <lineage>
        <taxon>Archaea</taxon>
        <taxon>Methanobacteriati</taxon>
        <taxon>Methanobacteriota</taxon>
        <taxon>Stenosarchaea group</taxon>
        <taxon>Methanomicrobia</taxon>
        <taxon>Methanomicrobiales</taxon>
        <taxon>Methanomicrobiaceae</taxon>
        <taxon>Methanoplanus</taxon>
    </lineage>
</organism>
<sequence>MGEKNQFKECIIDRKYESKTVNRAVTQCLLVTKKSPIYSPIRGVLK</sequence>
<dbReference type="AlphaFoldDB" id="H1Z112"/>
<dbReference type="HOGENOM" id="CLU_3178577_0_0_2"/>
<proteinExistence type="predicted"/>
<reference evidence="1 2" key="1">
    <citation type="submission" date="2011-10" db="EMBL/GenBank/DDBJ databases">
        <title>The Improved High-Quality Draft genome of Methanoplanus limicola DSM 2279.</title>
        <authorList>
            <consortium name="US DOE Joint Genome Institute (JGI-PGF)"/>
            <person name="Lucas S."/>
            <person name="Copeland A."/>
            <person name="Lapidus A."/>
            <person name="Glavina del Rio T."/>
            <person name="Dalin E."/>
            <person name="Tice H."/>
            <person name="Bruce D."/>
            <person name="Goodwin L."/>
            <person name="Pitluck S."/>
            <person name="Peters L."/>
            <person name="Mikhailova N."/>
            <person name="Lu M."/>
            <person name="Kyrpides N."/>
            <person name="Mavromatis K."/>
            <person name="Ivanova N."/>
            <person name="Markowitz V."/>
            <person name="Cheng J.-F."/>
            <person name="Hugenholtz P."/>
            <person name="Woyke T."/>
            <person name="Wu D."/>
            <person name="Wirth R."/>
            <person name="Brambilla E.-M."/>
            <person name="Klenk H.-P."/>
            <person name="Eisen J.A."/>
        </authorList>
    </citation>
    <scope>NUCLEOTIDE SEQUENCE [LARGE SCALE GENOMIC DNA]</scope>
    <source>
        <strain evidence="1 2">DSM 2279</strain>
    </source>
</reference>
<dbReference type="STRING" id="937775.Metlim_0347"/>
<evidence type="ECO:0000313" key="2">
    <source>
        <dbReference type="Proteomes" id="UP000005741"/>
    </source>
</evidence>
<name>H1Z112_9EURY</name>